<dbReference type="InterPro" id="IPR013108">
    <property type="entry name" value="Amidohydro_3"/>
</dbReference>
<dbReference type="EMBL" id="JACRST010000002">
    <property type="protein sequence ID" value="MBC8545831.1"/>
    <property type="molecule type" value="Genomic_DNA"/>
</dbReference>
<dbReference type="GO" id="GO:0016810">
    <property type="term" value="F:hydrolase activity, acting on carbon-nitrogen (but not peptide) bonds"/>
    <property type="evidence" value="ECO:0007669"/>
    <property type="project" value="InterPro"/>
</dbReference>
<gene>
    <name evidence="2" type="ORF">H8711_02615</name>
</gene>
<evidence type="ECO:0000313" key="2">
    <source>
        <dbReference type="EMBL" id="MBC8545831.1"/>
    </source>
</evidence>
<dbReference type="Proteomes" id="UP000653127">
    <property type="component" value="Unassembled WGS sequence"/>
</dbReference>
<dbReference type="InterPro" id="IPR033932">
    <property type="entry name" value="YtcJ-like"/>
</dbReference>
<dbReference type="SUPFAM" id="SSF51338">
    <property type="entry name" value="Composite domain of metallo-dependent hydrolases"/>
    <property type="match status" value="1"/>
</dbReference>
<sequence length="526" mass="57904">MRHTIYYGGDILTMEEPLYSPALAVEGGMIGALGAKAELMKRYPDAELVDLCGQTLLPAFLDPHSHITALASTLRLLPLEDVSSIEALGASIADYARAHPRTGGQWITGFGYDHNRFPNRRHPTRQVLDAACPDRPVLIAHASGHMGVANSAALRALGVDADTPDPAGGVIGREADGRTPNGYLEETAFSGLTARIPQPTMEELCSSLVQAQNIYFENGITTIQDGITKQGDWALLQAAAESGLLEADVVCYLDLEHSRPIAEQYPQYRKSYRNRLKIGGYKIFLDGSPQGRTAWMTRPYEGAEDGYRGYPIHTDEAVRGFVATARRDGMQLLTHCNGDAAAQQLIEACASCGDPASRNVMIHAQLVRRDQLPAMHRLGLIASFFAAHIWHWGDVHLQNFGDQRAQAISPARTAIDTGVVYTFHQDSPVIRPNMIETIWCAVNRISRAGHLLGEQERISPLEALRGVTVNAAYQYFEENRKGSLRPGKLADLVILDQNPLKVSPDRLRELRVMQTIKEGKTVYLRH</sequence>
<dbReference type="PANTHER" id="PTHR22642:SF2">
    <property type="entry name" value="PROTEIN LONG AFTER FAR-RED 3"/>
    <property type="match status" value="1"/>
</dbReference>
<dbReference type="AlphaFoldDB" id="A0A926DXC4"/>
<dbReference type="CDD" id="cd01300">
    <property type="entry name" value="YtcJ_like"/>
    <property type="match status" value="1"/>
</dbReference>
<dbReference type="SUPFAM" id="SSF51556">
    <property type="entry name" value="Metallo-dependent hydrolases"/>
    <property type="match status" value="1"/>
</dbReference>
<dbReference type="Pfam" id="PF07969">
    <property type="entry name" value="Amidohydro_3"/>
    <property type="match status" value="1"/>
</dbReference>
<dbReference type="Gene3D" id="3.10.310.70">
    <property type="match status" value="1"/>
</dbReference>
<keyword evidence="3" id="KW-1185">Reference proteome</keyword>
<proteinExistence type="predicted"/>
<accession>A0A926DXC4</accession>
<dbReference type="InterPro" id="IPR011059">
    <property type="entry name" value="Metal-dep_hydrolase_composite"/>
</dbReference>
<name>A0A926DXC4_9FIRM</name>
<dbReference type="InterPro" id="IPR032466">
    <property type="entry name" value="Metal_Hydrolase"/>
</dbReference>
<dbReference type="PANTHER" id="PTHR22642">
    <property type="entry name" value="IMIDAZOLONEPROPIONASE"/>
    <property type="match status" value="1"/>
</dbReference>
<comment type="caution">
    <text evidence="2">The sequence shown here is derived from an EMBL/GenBank/DDBJ whole genome shotgun (WGS) entry which is preliminary data.</text>
</comment>
<reference evidence="2" key="1">
    <citation type="submission" date="2020-08" db="EMBL/GenBank/DDBJ databases">
        <title>Genome public.</title>
        <authorList>
            <person name="Liu C."/>
            <person name="Sun Q."/>
        </authorList>
    </citation>
    <scope>NUCLEOTIDE SEQUENCE</scope>
    <source>
        <strain evidence="2">NSJ-31</strain>
    </source>
</reference>
<protein>
    <submittedName>
        <fullName evidence="2">Amidohydrolase</fullName>
    </submittedName>
</protein>
<organism evidence="2 3">
    <name type="scientific">Ligaoa zhengdingensis</name>
    <dbReference type="NCBI Taxonomy" id="2763658"/>
    <lineage>
        <taxon>Bacteria</taxon>
        <taxon>Bacillati</taxon>
        <taxon>Bacillota</taxon>
        <taxon>Clostridia</taxon>
        <taxon>Eubacteriales</taxon>
        <taxon>Oscillospiraceae</taxon>
        <taxon>Ligaoa</taxon>
    </lineage>
</organism>
<evidence type="ECO:0000259" key="1">
    <source>
        <dbReference type="Pfam" id="PF07969"/>
    </source>
</evidence>
<dbReference type="Gene3D" id="2.30.40.10">
    <property type="entry name" value="Urease, subunit C, domain 1"/>
    <property type="match status" value="1"/>
</dbReference>
<evidence type="ECO:0000313" key="3">
    <source>
        <dbReference type="Proteomes" id="UP000653127"/>
    </source>
</evidence>
<dbReference type="RefSeq" id="WP_249281985.1">
    <property type="nucleotide sequence ID" value="NZ_JACRST010000002.1"/>
</dbReference>
<feature type="domain" description="Amidohydrolase 3" evidence="1">
    <location>
        <begin position="47"/>
        <end position="523"/>
    </location>
</feature>
<dbReference type="Gene3D" id="3.20.20.140">
    <property type="entry name" value="Metal-dependent hydrolases"/>
    <property type="match status" value="1"/>
</dbReference>